<dbReference type="Proteomes" id="UP000028878">
    <property type="component" value="Unassembled WGS sequence"/>
</dbReference>
<accession>A0A1L1PDH3</accession>
<keyword evidence="5" id="KW-1185">Reference proteome</keyword>
<evidence type="ECO:0000256" key="1">
    <source>
        <dbReference type="ARBA" id="ARBA00008791"/>
    </source>
</evidence>
<evidence type="ECO:0000256" key="2">
    <source>
        <dbReference type="PIRNR" id="PIRNR006276"/>
    </source>
</evidence>
<dbReference type="AlphaFoldDB" id="A0A1L1PDH3"/>
<reference evidence="5" key="1">
    <citation type="submission" date="2014-02" db="EMBL/GenBank/DDBJ databases">
        <authorList>
            <person name="Gan H."/>
        </authorList>
    </citation>
    <scope>NUCLEOTIDE SEQUENCE [LARGE SCALE GENOMIC DNA]</scope>
    <source>
        <strain evidence="5">S1</strain>
    </source>
</reference>
<comment type="similarity">
    <text evidence="1 2">Belongs to the universal stress protein A family.</text>
</comment>
<dbReference type="PANTHER" id="PTHR46268">
    <property type="entry name" value="STRESS RESPONSE PROTEIN NHAX"/>
    <property type="match status" value="1"/>
</dbReference>
<feature type="domain" description="UspA" evidence="3">
    <location>
        <begin position="4"/>
        <end position="144"/>
    </location>
</feature>
<evidence type="ECO:0000259" key="3">
    <source>
        <dbReference type="Pfam" id="PF00582"/>
    </source>
</evidence>
<dbReference type="Gene3D" id="3.40.50.620">
    <property type="entry name" value="HUPs"/>
    <property type="match status" value="1"/>
</dbReference>
<dbReference type="SUPFAM" id="SSF52402">
    <property type="entry name" value="Adenine nucleotide alpha hydrolases-like"/>
    <property type="match status" value="1"/>
</dbReference>
<gene>
    <name evidence="4" type="ORF">BN948_02489</name>
</gene>
<sequence>MNPFQRILVPVDGSETSKKALDAAVQLARAMGGQIRVMHAIDELMYVSGYEYTADLLGAARTWAREALDEAMVTVKAAGVACDSQLIDELGPRLGESVARVARDWKADLIVVGTHGRRGFNRLVLGSGAEQIIRLAPAPVMVIRPDDAI</sequence>
<dbReference type="GO" id="GO:0005737">
    <property type="term" value="C:cytoplasm"/>
    <property type="evidence" value="ECO:0007669"/>
    <property type="project" value="UniProtKB-SubCell"/>
</dbReference>
<dbReference type="PIRSF" id="PIRSF006276">
    <property type="entry name" value="UspA"/>
    <property type="match status" value="1"/>
</dbReference>
<keyword evidence="2" id="KW-0963">Cytoplasm</keyword>
<name>A0A1L1PDH3_HYDIT</name>
<dbReference type="InterPro" id="IPR014729">
    <property type="entry name" value="Rossmann-like_a/b/a_fold"/>
</dbReference>
<evidence type="ECO:0000313" key="4">
    <source>
        <dbReference type="EMBL" id="CDN88058.1"/>
    </source>
</evidence>
<organism evidence="4 5">
    <name type="scientific">Hydrogenophaga intermedia</name>
    <dbReference type="NCBI Taxonomy" id="65786"/>
    <lineage>
        <taxon>Bacteria</taxon>
        <taxon>Pseudomonadati</taxon>
        <taxon>Pseudomonadota</taxon>
        <taxon>Betaproteobacteria</taxon>
        <taxon>Burkholderiales</taxon>
        <taxon>Comamonadaceae</taxon>
        <taxon>Hydrogenophaga</taxon>
    </lineage>
</organism>
<dbReference type="Pfam" id="PF00582">
    <property type="entry name" value="Usp"/>
    <property type="match status" value="1"/>
</dbReference>
<comment type="subcellular location">
    <subcellularLocation>
        <location evidence="2">Cytoplasm</location>
    </subcellularLocation>
</comment>
<dbReference type="PRINTS" id="PR01438">
    <property type="entry name" value="UNVRSLSTRESS"/>
</dbReference>
<dbReference type="InterPro" id="IPR006015">
    <property type="entry name" value="Universal_stress_UspA"/>
</dbReference>
<reference evidence="5" key="2">
    <citation type="submission" date="2014-11" db="EMBL/GenBank/DDBJ databases">
        <title>Draft genome sequence of Hydrogenophaga intermedia S1.</title>
        <authorList>
            <person name="Gan H.M."/>
            <person name="Chew T.H."/>
            <person name="Stolz A."/>
        </authorList>
    </citation>
    <scope>NUCLEOTIDE SEQUENCE [LARGE SCALE GENOMIC DNA]</scope>
    <source>
        <strain evidence="5">S1</strain>
    </source>
</reference>
<dbReference type="InterPro" id="IPR006016">
    <property type="entry name" value="UspA"/>
</dbReference>
<dbReference type="CDD" id="cd00293">
    <property type="entry name" value="USP-like"/>
    <property type="match status" value="1"/>
</dbReference>
<proteinExistence type="inferred from homology"/>
<dbReference type="EMBL" id="CCAE010000018">
    <property type="protein sequence ID" value="CDN88058.1"/>
    <property type="molecule type" value="Genomic_DNA"/>
</dbReference>
<dbReference type="RefSeq" id="WP_009517966.1">
    <property type="nucleotide sequence ID" value="NZ_CCAE010000018.1"/>
</dbReference>
<protein>
    <recommendedName>
        <fullName evidence="2">Universal stress protein</fullName>
    </recommendedName>
</protein>
<evidence type="ECO:0000313" key="5">
    <source>
        <dbReference type="Proteomes" id="UP000028878"/>
    </source>
</evidence>
<dbReference type="PANTHER" id="PTHR46268:SF15">
    <property type="entry name" value="UNIVERSAL STRESS PROTEIN HP_0031"/>
    <property type="match status" value="1"/>
</dbReference>